<proteinExistence type="predicted"/>
<dbReference type="Gene3D" id="1.10.225.10">
    <property type="entry name" value="Saposin-like"/>
    <property type="match status" value="1"/>
</dbReference>
<protein>
    <recommendedName>
        <fullName evidence="4">Saposin B-type domain-containing protein</fullName>
    </recommendedName>
</protein>
<evidence type="ECO:0000259" key="4">
    <source>
        <dbReference type="PROSITE" id="PS50015"/>
    </source>
</evidence>
<dbReference type="AlphaFoldDB" id="A0AAV6Z7J4"/>
<evidence type="ECO:0000256" key="3">
    <source>
        <dbReference type="SAM" id="SignalP"/>
    </source>
</evidence>
<sequence length="172" mass="19759">MRLAMENALLLTVSLVTLMVGAVDELPGVDRRMYCETCIATVQELRKAVREHSGALRQAKIKAEMRKVCESLTTHDEKSLVGMRAACKHMLDVYGDKFEEVFLMEKEDTLEAHLCYLYTKVCTGVKRKTFQDQKQNFDDKIIEEFVKKHGDRVRRSKPTANSESLQITKEEL</sequence>
<feature type="region of interest" description="Disordered" evidence="2">
    <location>
        <begin position="153"/>
        <end position="172"/>
    </location>
</feature>
<gene>
    <name evidence="5" type="ORF">GDO81_021610</name>
</gene>
<accession>A0AAV6Z7J4</accession>
<feature type="signal peptide" evidence="3">
    <location>
        <begin position="1"/>
        <end position="25"/>
    </location>
</feature>
<feature type="compositionally biased region" description="Polar residues" evidence="2">
    <location>
        <begin position="158"/>
        <end position="172"/>
    </location>
</feature>
<dbReference type="PROSITE" id="PS50015">
    <property type="entry name" value="SAP_B"/>
    <property type="match status" value="1"/>
</dbReference>
<keyword evidence="6" id="KW-1185">Reference proteome</keyword>
<keyword evidence="3" id="KW-0732">Signal</keyword>
<evidence type="ECO:0000256" key="1">
    <source>
        <dbReference type="ARBA" id="ARBA00023157"/>
    </source>
</evidence>
<dbReference type="EMBL" id="WNYA01001883">
    <property type="protein sequence ID" value="KAG8544931.1"/>
    <property type="molecule type" value="Genomic_DNA"/>
</dbReference>
<evidence type="ECO:0000256" key="2">
    <source>
        <dbReference type="SAM" id="MobiDB-lite"/>
    </source>
</evidence>
<evidence type="ECO:0000313" key="5">
    <source>
        <dbReference type="EMBL" id="KAG8544931.1"/>
    </source>
</evidence>
<feature type="chain" id="PRO_5043395100" description="Saposin B-type domain-containing protein" evidence="3">
    <location>
        <begin position="26"/>
        <end position="172"/>
    </location>
</feature>
<dbReference type="Proteomes" id="UP000824782">
    <property type="component" value="Unassembled WGS sequence"/>
</dbReference>
<reference evidence="5" key="1">
    <citation type="thesis" date="2020" institute="ProQuest LLC" country="789 East Eisenhower Parkway, Ann Arbor, MI, USA">
        <title>Comparative Genomics and Chromosome Evolution.</title>
        <authorList>
            <person name="Mudd A.B."/>
        </authorList>
    </citation>
    <scope>NUCLEOTIDE SEQUENCE</scope>
    <source>
        <strain evidence="5">237g6f4</strain>
        <tissue evidence="5">Blood</tissue>
    </source>
</reference>
<organism evidence="5 6">
    <name type="scientific">Engystomops pustulosus</name>
    <name type="common">Tungara frog</name>
    <name type="synonym">Physalaemus pustulosus</name>
    <dbReference type="NCBI Taxonomy" id="76066"/>
    <lineage>
        <taxon>Eukaryota</taxon>
        <taxon>Metazoa</taxon>
        <taxon>Chordata</taxon>
        <taxon>Craniata</taxon>
        <taxon>Vertebrata</taxon>
        <taxon>Euteleostomi</taxon>
        <taxon>Amphibia</taxon>
        <taxon>Batrachia</taxon>
        <taxon>Anura</taxon>
        <taxon>Neobatrachia</taxon>
        <taxon>Hyloidea</taxon>
        <taxon>Leptodactylidae</taxon>
        <taxon>Leiuperinae</taxon>
        <taxon>Engystomops</taxon>
    </lineage>
</organism>
<name>A0AAV6Z7J4_ENGPU</name>
<keyword evidence="1" id="KW-1015">Disulfide bond</keyword>
<comment type="caution">
    <text evidence="5">The sequence shown here is derived from an EMBL/GenBank/DDBJ whole genome shotgun (WGS) entry which is preliminary data.</text>
</comment>
<evidence type="ECO:0000313" key="6">
    <source>
        <dbReference type="Proteomes" id="UP000824782"/>
    </source>
</evidence>
<feature type="domain" description="Saposin B-type" evidence="4">
    <location>
        <begin position="31"/>
        <end position="126"/>
    </location>
</feature>
<dbReference type="InterPro" id="IPR008139">
    <property type="entry name" value="SaposinB_dom"/>
</dbReference>